<dbReference type="SUPFAM" id="SSF54637">
    <property type="entry name" value="Thioesterase/thiol ester dehydrase-isomerase"/>
    <property type="match status" value="1"/>
</dbReference>
<dbReference type="InterPro" id="IPR050563">
    <property type="entry name" value="4-hydroxybenzoyl-CoA_TE"/>
</dbReference>
<accession>A0ABS8BPV8</accession>
<dbReference type="Gene3D" id="3.10.129.10">
    <property type="entry name" value="Hotdog Thioesterase"/>
    <property type="match status" value="1"/>
</dbReference>
<name>A0ABS8BPV8_9RHOB</name>
<evidence type="ECO:0000313" key="4">
    <source>
        <dbReference type="Proteomes" id="UP001138961"/>
    </source>
</evidence>
<proteinExistence type="inferred from homology"/>
<comment type="caution">
    <text evidence="3">The sequence shown here is derived from an EMBL/GenBank/DDBJ whole genome shotgun (WGS) entry which is preliminary data.</text>
</comment>
<protein>
    <submittedName>
        <fullName evidence="3">Acyl-CoA thioesterase</fullName>
    </submittedName>
</protein>
<dbReference type="RefSeq" id="WP_226746862.1">
    <property type="nucleotide sequence ID" value="NZ_JAJATZ010000001.1"/>
</dbReference>
<dbReference type="CDD" id="cd00586">
    <property type="entry name" value="4HBT"/>
    <property type="match status" value="1"/>
</dbReference>
<organism evidence="3 4">
    <name type="scientific">Loktanella gaetbuli</name>
    <dbReference type="NCBI Taxonomy" id="2881335"/>
    <lineage>
        <taxon>Bacteria</taxon>
        <taxon>Pseudomonadati</taxon>
        <taxon>Pseudomonadota</taxon>
        <taxon>Alphaproteobacteria</taxon>
        <taxon>Rhodobacterales</taxon>
        <taxon>Roseobacteraceae</taxon>
        <taxon>Loktanella</taxon>
    </lineage>
</organism>
<dbReference type="PANTHER" id="PTHR31793">
    <property type="entry name" value="4-HYDROXYBENZOYL-COA THIOESTERASE FAMILY MEMBER"/>
    <property type="match status" value="1"/>
</dbReference>
<comment type="similarity">
    <text evidence="1">Belongs to the 4-hydroxybenzoyl-CoA thioesterase family.</text>
</comment>
<keyword evidence="4" id="KW-1185">Reference proteome</keyword>
<evidence type="ECO:0000256" key="2">
    <source>
        <dbReference type="ARBA" id="ARBA00022801"/>
    </source>
</evidence>
<keyword evidence="2" id="KW-0378">Hydrolase</keyword>
<reference evidence="3" key="1">
    <citation type="submission" date="2021-10" db="EMBL/GenBank/DDBJ databases">
        <title>Loktanella gaetbuli sp. nov., isolated from a tidal flat.</title>
        <authorList>
            <person name="Park S."/>
            <person name="Yoon J.-H."/>
        </authorList>
    </citation>
    <scope>NUCLEOTIDE SEQUENCE</scope>
    <source>
        <strain evidence="3">TSTF-M6</strain>
    </source>
</reference>
<dbReference type="PANTHER" id="PTHR31793:SF27">
    <property type="entry name" value="NOVEL THIOESTERASE SUPERFAMILY DOMAIN AND SAPOSIN A-TYPE DOMAIN CONTAINING PROTEIN (0610012H03RIK)"/>
    <property type="match status" value="1"/>
</dbReference>
<gene>
    <name evidence="3" type="ORF">LGQ03_00750</name>
</gene>
<dbReference type="Pfam" id="PF13279">
    <property type="entry name" value="4HBT_2"/>
    <property type="match status" value="1"/>
</dbReference>
<dbReference type="InterPro" id="IPR029069">
    <property type="entry name" value="HotDog_dom_sf"/>
</dbReference>
<evidence type="ECO:0000256" key="1">
    <source>
        <dbReference type="ARBA" id="ARBA00005953"/>
    </source>
</evidence>
<evidence type="ECO:0000313" key="3">
    <source>
        <dbReference type="EMBL" id="MCB5197760.1"/>
    </source>
</evidence>
<sequence length="156" mass="18050">MTDLPFLTPLNADQLRAAGIPEPWRFGMADQVRFGEIDALQHVNNAVYLKWFENLRILYFQQFSLWHQRENRPKFVLRAVDLDYRSEVKLTDRYILTGRTMKMGTSSFTMEYGVWVGDRLTTTSHAVLVMLNPDNTKAALPESLRTELREIDGVPG</sequence>
<dbReference type="Proteomes" id="UP001138961">
    <property type="component" value="Unassembled WGS sequence"/>
</dbReference>
<dbReference type="EMBL" id="JAJATZ010000001">
    <property type="protein sequence ID" value="MCB5197760.1"/>
    <property type="molecule type" value="Genomic_DNA"/>
</dbReference>